<dbReference type="EMBL" id="PNBA02000002">
    <property type="protein sequence ID" value="KAG6432866.1"/>
    <property type="molecule type" value="Genomic_DNA"/>
</dbReference>
<reference evidence="3" key="1">
    <citation type="submission" date="2018-01" db="EMBL/GenBank/DDBJ databases">
        <authorList>
            <person name="Mao J.F."/>
        </authorList>
    </citation>
    <scope>NUCLEOTIDE SEQUENCE</scope>
    <source>
        <strain evidence="3">Huo1</strain>
        <tissue evidence="3">Leaf</tissue>
    </source>
</reference>
<sequence length="160" mass="18016">MRGRKLVASVDFDGFERATRDSAKVGRWEGRVCGGAEGGVAGKGVAPLKPSMAFVHIPKDERSKLDDKTKPCIFLGYAHEEFDYRLWDPINRKIIRSRDVVFLEDQVAHDAKEKPESNSEVPVNLDPTTRRFDPHEYVMLTDGGEPQSFAEAMAHDQNEK</sequence>
<evidence type="ECO:0000256" key="1">
    <source>
        <dbReference type="SAM" id="MobiDB-lite"/>
    </source>
</evidence>
<evidence type="ECO:0000259" key="2">
    <source>
        <dbReference type="Pfam" id="PF25597"/>
    </source>
</evidence>
<comment type="caution">
    <text evidence="3">The sequence shown here is derived from an EMBL/GenBank/DDBJ whole genome shotgun (WGS) entry which is preliminary data.</text>
</comment>
<name>A0A8X9A9U3_SALSN</name>
<proteinExistence type="predicted"/>
<feature type="domain" description="Retroviral polymerase SH3-like" evidence="2">
    <location>
        <begin position="52"/>
        <end position="113"/>
    </location>
</feature>
<gene>
    <name evidence="3" type="ORF">SASPL_104454</name>
</gene>
<evidence type="ECO:0000313" key="3">
    <source>
        <dbReference type="EMBL" id="KAG6432866.1"/>
    </source>
</evidence>
<evidence type="ECO:0000313" key="4">
    <source>
        <dbReference type="Proteomes" id="UP000298416"/>
    </source>
</evidence>
<reference evidence="3" key="2">
    <citation type="submission" date="2020-08" db="EMBL/GenBank/DDBJ databases">
        <title>Plant Genome Project.</title>
        <authorList>
            <person name="Zhang R.-G."/>
        </authorList>
    </citation>
    <scope>NUCLEOTIDE SEQUENCE</scope>
    <source>
        <strain evidence="3">Huo1</strain>
        <tissue evidence="3">Leaf</tissue>
    </source>
</reference>
<dbReference type="Proteomes" id="UP000298416">
    <property type="component" value="Unassembled WGS sequence"/>
</dbReference>
<keyword evidence="4" id="KW-1185">Reference proteome</keyword>
<organism evidence="3">
    <name type="scientific">Salvia splendens</name>
    <name type="common">Scarlet sage</name>
    <dbReference type="NCBI Taxonomy" id="180675"/>
    <lineage>
        <taxon>Eukaryota</taxon>
        <taxon>Viridiplantae</taxon>
        <taxon>Streptophyta</taxon>
        <taxon>Embryophyta</taxon>
        <taxon>Tracheophyta</taxon>
        <taxon>Spermatophyta</taxon>
        <taxon>Magnoliopsida</taxon>
        <taxon>eudicotyledons</taxon>
        <taxon>Gunneridae</taxon>
        <taxon>Pentapetalae</taxon>
        <taxon>asterids</taxon>
        <taxon>lamiids</taxon>
        <taxon>Lamiales</taxon>
        <taxon>Lamiaceae</taxon>
        <taxon>Nepetoideae</taxon>
        <taxon>Mentheae</taxon>
        <taxon>Salviinae</taxon>
        <taxon>Salvia</taxon>
        <taxon>Salvia subgen. Calosphace</taxon>
        <taxon>core Calosphace</taxon>
    </lineage>
</organism>
<accession>A0A8X9A9U3</accession>
<feature type="region of interest" description="Disordered" evidence="1">
    <location>
        <begin position="109"/>
        <end position="130"/>
    </location>
</feature>
<dbReference type="Pfam" id="PF25597">
    <property type="entry name" value="SH3_retrovirus"/>
    <property type="match status" value="1"/>
</dbReference>
<protein>
    <recommendedName>
        <fullName evidence="2">Retroviral polymerase SH3-like domain-containing protein</fullName>
    </recommendedName>
</protein>
<dbReference type="InterPro" id="IPR057670">
    <property type="entry name" value="SH3_retrovirus"/>
</dbReference>
<dbReference type="AlphaFoldDB" id="A0A8X9A9U3"/>